<organism evidence="3 4">
    <name type="scientific">Powellomyces hirtus</name>
    <dbReference type="NCBI Taxonomy" id="109895"/>
    <lineage>
        <taxon>Eukaryota</taxon>
        <taxon>Fungi</taxon>
        <taxon>Fungi incertae sedis</taxon>
        <taxon>Chytridiomycota</taxon>
        <taxon>Chytridiomycota incertae sedis</taxon>
        <taxon>Chytridiomycetes</taxon>
        <taxon>Spizellomycetales</taxon>
        <taxon>Powellomycetaceae</taxon>
        <taxon>Powellomyces</taxon>
    </lineage>
</organism>
<dbReference type="STRING" id="109895.A0A507EBC4"/>
<dbReference type="PANTHER" id="PTHR21068:SF43">
    <property type="entry name" value="SPARTIN"/>
    <property type="match status" value="1"/>
</dbReference>
<feature type="region of interest" description="Disordered" evidence="1">
    <location>
        <begin position="410"/>
        <end position="451"/>
    </location>
</feature>
<dbReference type="GO" id="GO:0005886">
    <property type="term" value="C:plasma membrane"/>
    <property type="evidence" value="ECO:0007669"/>
    <property type="project" value="TreeGrafter"/>
</dbReference>
<reference evidence="3 4" key="1">
    <citation type="journal article" date="2019" name="Sci. Rep.">
        <title>Comparative genomics of chytrid fungi reveal insights into the obligate biotrophic and pathogenic lifestyle of Synchytrium endobioticum.</title>
        <authorList>
            <person name="van de Vossenberg B.T.L.H."/>
            <person name="Warris S."/>
            <person name="Nguyen H.D.T."/>
            <person name="van Gent-Pelzer M.P.E."/>
            <person name="Joly D.L."/>
            <person name="van de Geest H.C."/>
            <person name="Bonants P.J.M."/>
            <person name="Smith D.S."/>
            <person name="Levesque C.A."/>
            <person name="van der Lee T.A.J."/>
        </authorList>
    </citation>
    <scope>NUCLEOTIDE SEQUENCE [LARGE SCALE GENOMIC DNA]</scope>
    <source>
        <strain evidence="3 4">CBS 809.83</strain>
    </source>
</reference>
<name>A0A507EBC4_9FUNG</name>
<accession>A0A507EBC4</accession>
<gene>
    <name evidence="3" type="ORF">PhCBS80983_g01714</name>
</gene>
<evidence type="ECO:0000259" key="2">
    <source>
        <dbReference type="Pfam" id="PF06911"/>
    </source>
</evidence>
<evidence type="ECO:0000313" key="4">
    <source>
        <dbReference type="Proteomes" id="UP000318582"/>
    </source>
</evidence>
<protein>
    <recommendedName>
        <fullName evidence="2">Senescence domain-containing protein</fullName>
    </recommendedName>
</protein>
<proteinExistence type="predicted"/>
<dbReference type="InterPro" id="IPR009686">
    <property type="entry name" value="Senescence/spartin_C"/>
</dbReference>
<feature type="domain" description="Senescence" evidence="2">
    <location>
        <begin position="205"/>
        <end position="386"/>
    </location>
</feature>
<dbReference type="AlphaFoldDB" id="A0A507EBC4"/>
<dbReference type="Pfam" id="PF06911">
    <property type="entry name" value="Senescence"/>
    <property type="match status" value="1"/>
</dbReference>
<dbReference type="EMBL" id="QEAQ01000014">
    <property type="protein sequence ID" value="TPX60605.1"/>
    <property type="molecule type" value="Genomic_DNA"/>
</dbReference>
<evidence type="ECO:0000313" key="3">
    <source>
        <dbReference type="EMBL" id="TPX60605.1"/>
    </source>
</evidence>
<keyword evidence="4" id="KW-1185">Reference proteome</keyword>
<dbReference type="Proteomes" id="UP000318582">
    <property type="component" value="Unassembled WGS sequence"/>
</dbReference>
<comment type="caution">
    <text evidence="3">The sequence shown here is derived from an EMBL/GenBank/DDBJ whole genome shotgun (WGS) entry which is preliminary data.</text>
</comment>
<dbReference type="GO" id="GO:0051301">
    <property type="term" value="P:cell division"/>
    <property type="evidence" value="ECO:0007669"/>
    <property type="project" value="TreeGrafter"/>
</dbReference>
<sequence>MSALSFQSATITLVPQTGAPASPFGRGHLIVEQDHNGNIFLQGSDWRLSLPPTTRADRIADMAYIIHLPPTASLSRTSSPQQYSFENGAADLRVDFDAADANSVAIFDMLFADEGAPPAYPAPGEENFDHRNSLAVVNDHGDVVGVVAEGVELQHPEGRASPTYDSDNDSVVIELNTLPTVDLGGQAQEKPVAVRVNFMRDPSSTVLLTSEYVSTGLVVGGSVLGKAMKSGATSLKTLIPVAATPWQPSAGTKQNIDKFHSASKTTAETTKRIAETVASVASSVGQKVVHHATRSKNGEEKPPSASWELLKNTVHAVGTVLDAVSDAGKSLYQDTVEATSGLVQHRYGAEAGDAVRTGLGAVGNVGLIYFDAKGIGRRAFLKHAAKGAITNVKLKDGRVVSLGKREDLKKSGIFGPPTAGPSSIAGPSAQGPVFTAHPPPAQGNKTMMYKQ</sequence>
<dbReference type="InterPro" id="IPR045036">
    <property type="entry name" value="Spartin-like"/>
</dbReference>
<dbReference type="PANTHER" id="PTHR21068">
    <property type="entry name" value="SPARTIN"/>
    <property type="match status" value="1"/>
</dbReference>
<evidence type="ECO:0000256" key="1">
    <source>
        <dbReference type="SAM" id="MobiDB-lite"/>
    </source>
</evidence>